<evidence type="ECO:0000313" key="5">
    <source>
        <dbReference type="Proteomes" id="UP000828390"/>
    </source>
</evidence>
<feature type="coiled-coil region" evidence="2">
    <location>
        <begin position="157"/>
        <end position="219"/>
    </location>
</feature>
<dbReference type="InterPro" id="IPR011042">
    <property type="entry name" value="6-blade_b-propeller_TolB-like"/>
</dbReference>
<keyword evidence="1" id="KW-0479">Metal-binding</keyword>
<dbReference type="Gene3D" id="2.120.10.30">
    <property type="entry name" value="TolB, C-terminal domain"/>
    <property type="match status" value="1"/>
</dbReference>
<comment type="caution">
    <text evidence="4">The sequence shown here is derived from an EMBL/GenBank/DDBJ whole genome shotgun (WGS) entry which is preliminary data.</text>
</comment>
<keyword evidence="1" id="KW-0862">Zinc</keyword>
<dbReference type="SUPFAM" id="SSF101898">
    <property type="entry name" value="NHL repeat"/>
    <property type="match status" value="1"/>
</dbReference>
<dbReference type="Gene3D" id="3.30.160.60">
    <property type="entry name" value="Classic Zinc Finger"/>
    <property type="match status" value="1"/>
</dbReference>
<dbReference type="AlphaFoldDB" id="A0A9D4JBS8"/>
<evidence type="ECO:0000313" key="4">
    <source>
        <dbReference type="EMBL" id="KAH3807201.1"/>
    </source>
</evidence>
<keyword evidence="1" id="KW-0863">Zinc-finger</keyword>
<keyword evidence="2" id="KW-0175">Coiled coil</keyword>
<organism evidence="4 5">
    <name type="scientific">Dreissena polymorpha</name>
    <name type="common">Zebra mussel</name>
    <name type="synonym">Mytilus polymorpha</name>
    <dbReference type="NCBI Taxonomy" id="45954"/>
    <lineage>
        <taxon>Eukaryota</taxon>
        <taxon>Metazoa</taxon>
        <taxon>Spiralia</taxon>
        <taxon>Lophotrochozoa</taxon>
        <taxon>Mollusca</taxon>
        <taxon>Bivalvia</taxon>
        <taxon>Autobranchia</taxon>
        <taxon>Heteroconchia</taxon>
        <taxon>Euheterodonta</taxon>
        <taxon>Imparidentia</taxon>
        <taxon>Neoheterodontei</taxon>
        <taxon>Myida</taxon>
        <taxon>Dreissenoidea</taxon>
        <taxon>Dreissenidae</taxon>
        <taxon>Dreissena</taxon>
    </lineage>
</organism>
<evidence type="ECO:0000259" key="3">
    <source>
        <dbReference type="PROSITE" id="PS50119"/>
    </source>
</evidence>
<dbReference type="GO" id="GO:0061630">
    <property type="term" value="F:ubiquitin protein ligase activity"/>
    <property type="evidence" value="ECO:0007669"/>
    <property type="project" value="TreeGrafter"/>
</dbReference>
<proteinExistence type="predicted"/>
<keyword evidence="5" id="KW-1185">Reference proteome</keyword>
<dbReference type="Pfam" id="PF00643">
    <property type="entry name" value="zf-B_box"/>
    <property type="match status" value="2"/>
</dbReference>
<dbReference type="CDD" id="cd19757">
    <property type="entry name" value="Bbox1"/>
    <property type="match status" value="1"/>
</dbReference>
<protein>
    <recommendedName>
        <fullName evidence="3">B box-type domain-containing protein</fullName>
    </recommendedName>
</protein>
<dbReference type="InterPro" id="IPR000315">
    <property type="entry name" value="Znf_B-box"/>
</dbReference>
<feature type="domain" description="B box-type" evidence="3">
    <location>
        <begin position="57"/>
        <end position="103"/>
    </location>
</feature>
<dbReference type="InterPro" id="IPR047153">
    <property type="entry name" value="TRIM45/56/19-like"/>
</dbReference>
<dbReference type="OrthoDB" id="5800423at2759"/>
<dbReference type="SUPFAM" id="SSF57845">
    <property type="entry name" value="B-box zinc-binding domain"/>
    <property type="match status" value="1"/>
</dbReference>
<evidence type="ECO:0000256" key="2">
    <source>
        <dbReference type="SAM" id="Coils"/>
    </source>
</evidence>
<name>A0A9D4JBS8_DREPO</name>
<evidence type="ECO:0000256" key="1">
    <source>
        <dbReference type="PROSITE-ProRule" id="PRU00024"/>
    </source>
</evidence>
<dbReference type="PANTHER" id="PTHR25462:SF229">
    <property type="entry name" value="TRANSCRIPTION INTERMEDIARY FACTOR 1-BETA"/>
    <property type="match status" value="1"/>
</dbReference>
<dbReference type="Proteomes" id="UP000828390">
    <property type="component" value="Unassembled WGS sequence"/>
</dbReference>
<reference evidence="4" key="2">
    <citation type="submission" date="2020-11" db="EMBL/GenBank/DDBJ databases">
        <authorList>
            <person name="McCartney M.A."/>
            <person name="Auch B."/>
            <person name="Kono T."/>
            <person name="Mallez S."/>
            <person name="Becker A."/>
            <person name="Gohl D.M."/>
            <person name="Silverstein K.A.T."/>
            <person name="Koren S."/>
            <person name="Bechman K.B."/>
            <person name="Herman A."/>
            <person name="Abrahante J.E."/>
            <person name="Garbe J."/>
        </authorList>
    </citation>
    <scope>NUCLEOTIDE SEQUENCE</scope>
    <source>
        <strain evidence="4">Duluth1</strain>
        <tissue evidence="4">Whole animal</tissue>
    </source>
</reference>
<dbReference type="PROSITE" id="PS50119">
    <property type="entry name" value="ZF_BBOX"/>
    <property type="match status" value="1"/>
</dbReference>
<reference evidence="4" key="1">
    <citation type="journal article" date="2019" name="bioRxiv">
        <title>The Genome of the Zebra Mussel, Dreissena polymorpha: A Resource for Invasive Species Research.</title>
        <authorList>
            <person name="McCartney M.A."/>
            <person name="Auch B."/>
            <person name="Kono T."/>
            <person name="Mallez S."/>
            <person name="Zhang Y."/>
            <person name="Obille A."/>
            <person name="Becker A."/>
            <person name="Abrahante J.E."/>
            <person name="Garbe J."/>
            <person name="Badalamenti J.P."/>
            <person name="Herman A."/>
            <person name="Mangelson H."/>
            <person name="Liachko I."/>
            <person name="Sullivan S."/>
            <person name="Sone E.D."/>
            <person name="Koren S."/>
            <person name="Silverstein K.A.T."/>
            <person name="Beckman K.B."/>
            <person name="Gohl D.M."/>
        </authorList>
    </citation>
    <scope>NUCLEOTIDE SEQUENCE</scope>
    <source>
        <strain evidence="4">Duluth1</strain>
        <tissue evidence="4">Whole animal</tissue>
    </source>
</reference>
<dbReference type="PANTHER" id="PTHR25462">
    <property type="entry name" value="BONUS, ISOFORM C-RELATED"/>
    <property type="match status" value="1"/>
</dbReference>
<gene>
    <name evidence="4" type="ORF">DPMN_135534</name>
</gene>
<sequence>MLDLLQNIGSEIESRCLVSKTKVDYFLLTITYEMATGGQTSSSQDAAIEDTTECVVRPCEPCVRNESSNDATVFCKECKELLCDECKKPHTIYRPGKHELVSILDMNTASVVAEMRGSDICEEHGMKIEFYCEDHDKLCCSTCVLMHRKFDHVYEIASVAEEKYQTLKKTLKIMESATDNIIADCKTSENKLNDWIANISKTIDKVDEMKHRINKLIDQKNNTAYIEASSFKAKELIRILTTQESFTNIKKEINRLSSMFISDHKTPVQMYLFAKQVEQSQKRIETSINEQVKRQIFSRTPVSYQAELSTLLENEKAIKNAIMNPLPVQTNEPAPSSSDDTSALFQELTLQQLVSMDIKQTEGDEREPFISGLDFMPDGRLIAVDNGNLKCLILNERLQLQGIPYKFKTFAHCVVCLSKYEFAVTVGNKTVCLLFVSPDNVISLITELNTTSLFASICCITRSNMVVSAIFDPRPVRMITVDGVESDFDCVEFPSKTYTFGESASTYVQCKNTLVLTDYHDNTVYMYDTVKGTSRGVTDENIQEPCGACVGPGGTVLVCSMKMNCIVHLTVDGDVIGTYPVDMMFPISLCMNSNGSILAVSNGCRSKRKLQLYKLSPAFKL</sequence>
<accession>A0A9D4JBS8</accession>
<dbReference type="EMBL" id="JAIWYP010000006">
    <property type="protein sequence ID" value="KAH3807201.1"/>
    <property type="molecule type" value="Genomic_DNA"/>
</dbReference>
<dbReference type="GO" id="GO:0006513">
    <property type="term" value="P:protein monoubiquitination"/>
    <property type="evidence" value="ECO:0007669"/>
    <property type="project" value="TreeGrafter"/>
</dbReference>
<dbReference type="GO" id="GO:0008270">
    <property type="term" value="F:zinc ion binding"/>
    <property type="evidence" value="ECO:0007669"/>
    <property type="project" value="UniProtKB-KW"/>
</dbReference>